<comment type="similarity">
    <text evidence="1">Belongs to the peptidase S9A family.</text>
</comment>
<accession>A0ABQ1ISE1</accession>
<keyword evidence="8" id="KW-1185">Reference proteome</keyword>
<evidence type="ECO:0000256" key="1">
    <source>
        <dbReference type="ARBA" id="ARBA00005228"/>
    </source>
</evidence>
<evidence type="ECO:0000256" key="3">
    <source>
        <dbReference type="ARBA" id="ARBA00022801"/>
    </source>
</evidence>
<keyword evidence="3" id="KW-0378">Hydrolase</keyword>
<dbReference type="InterPro" id="IPR023302">
    <property type="entry name" value="Pept_S9A_N"/>
</dbReference>
<evidence type="ECO:0000259" key="6">
    <source>
        <dbReference type="Pfam" id="PF02897"/>
    </source>
</evidence>
<proteinExistence type="inferred from homology"/>
<dbReference type="Proteomes" id="UP000646152">
    <property type="component" value="Unassembled WGS sequence"/>
</dbReference>
<name>A0ABQ1ISE1_9GAMM</name>
<gene>
    <name evidence="7" type="ORF">GCM10011502_24840</name>
</gene>
<evidence type="ECO:0000256" key="4">
    <source>
        <dbReference type="ARBA" id="ARBA00022825"/>
    </source>
</evidence>
<keyword evidence="2" id="KW-0645">Protease</keyword>
<dbReference type="PANTHER" id="PTHR11757:SF19">
    <property type="entry name" value="PROLYL ENDOPEPTIDASE-LIKE"/>
    <property type="match status" value="1"/>
</dbReference>
<dbReference type="Gene3D" id="3.40.50.1820">
    <property type="entry name" value="alpha/beta hydrolase"/>
    <property type="match status" value="1"/>
</dbReference>
<dbReference type="InterPro" id="IPR001375">
    <property type="entry name" value="Peptidase_S9_cat"/>
</dbReference>
<dbReference type="Gene3D" id="2.130.10.120">
    <property type="entry name" value="Prolyl oligopeptidase, N-terminal domain"/>
    <property type="match status" value="1"/>
</dbReference>
<dbReference type="InterPro" id="IPR002470">
    <property type="entry name" value="Peptidase_S9A"/>
</dbReference>
<evidence type="ECO:0000313" key="7">
    <source>
        <dbReference type="EMBL" id="GGB50752.1"/>
    </source>
</evidence>
<sequence>MHHGVKLGLMLAWVFYAIPHAKGVDVEVKPPVARKIPHNLTRHNDTRIDNYHWLRDDERADPRVLDYLQQENNYTDQVLSPLDSLQETLYQEMIARLRQDDSSVPYLKNGYWYQTRYQQGLEYAMVERYADGQPEQRQLLLDGNERAQGQAYYEQGQIAVSPDQQTLAFAEDFVSRRQYQIRFKSLSVANPSDTNEPAGNVYDEVLENTSGNLVWANDSQTLFYVKQDEDTLLPYQVYRHTLGTPQEQDVLVYEEADSSFYTSIYKSRSNDYIMIGVWSTVTSEVSLLEANDPAAPARVFLPRQRGHEYDVEHYQGQFYVRSNKDGVNFGLYQANDGEQTQWQPLVAARQDVLLEGFTLFRDWLVLEERSEGLTHLRQIHRQHGGEHQIRFDDPAYVTWLGVNAEADSPWLRYGYSSMTRPATIYEVNMDTQERRELKQEYVGEQFDAERYRSDRVWVTARDGAKVPVSLVYRADMFDAKAGNPLMVYAYGSYGASMDPDFSSARLSLLDRGFVYAIAHVRGGEELGRDWYEQGRLLSKQNTFNDFIDVTQALLSQGYGDKERVFASGGSAGGLLVASVVNMAPDLFNGVIADVPFVDVVTTMLDESIPLTTGEFDEWGNPADPEYYHYIKSYSPYDQVQAQSYPHMLVTTGLYDSQVQYWEPAKWVAKLREMKTDHNLLLLHCDMDTGHGGKSGRFESYRDLAREYAFLLALADAASNTQVAGFREAVGVVN</sequence>
<dbReference type="SUPFAM" id="SSF50993">
    <property type="entry name" value="Peptidase/esterase 'gauge' domain"/>
    <property type="match status" value="1"/>
</dbReference>
<dbReference type="PANTHER" id="PTHR11757">
    <property type="entry name" value="PROTEASE FAMILY S9A OLIGOPEPTIDASE"/>
    <property type="match status" value="1"/>
</dbReference>
<dbReference type="Pfam" id="PF02897">
    <property type="entry name" value="Peptidase_S9_N"/>
    <property type="match status" value="1"/>
</dbReference>
<dbReference type="SUPFAM" id="SSF53474">
    <property type="entry name" value="alpha/beta-Hydrolases"/>
    <property type="match status" value="1"/>
</dbReference>
<reference evidence="8" key="1">
    <citation type="journal article" date="2019" name="Int. J. Syst. Evol. Microbiol.">
        <title>The Global Catalogue of Microorganisms (GCM) 10K type strain sequencing project: providing services to taxonomists for standard genome sequencing and annotation.</title>
        <authorList>
            <consortium name="The Broad Institute Genomics Platform"/>
            <consortium name="The Broad Institute Genome Sequencing Center for Infectious Disease"/>
            <person name="Wu L."/>
            <person name="Ma J."/>
        </authorList>
    </citation>
    <scope>NUCLEOTIDE SEQUENCE [LARGE SCALE GENOMIC DNA]</scope>
    <source>
        <strain evidence="8">CGMCC 1.15923</strain>
    </source>
</reference>
<evidence type="ECO:0000313" key="8">
    <source>
        <dbReference type="Proteomes" id="UP000646152"/>
    </source>
</evidence>
<keyword evidence="4" id="KW-0720">Serine protease</keyword>
<feature type="domain" description="Peptidase S9A N-terminal" evidence="6">
    <location>
        <begin position="31"/>
        <end position="439"/>
    </location>
</feature>
<dbReference type="EMBL" id="BMKE01000022">
    <property type="protein sequence ID" value="GGB50752.1"/>
    <property type="molecule type" value="Genomic_DNA"/>
</dbReference>
<feature type="domain" description="Peptidase S9 prolyl oligopeptidase catalytic" evidence="5">
    <location>
        <begin position="500"/>
        <end position="712"/>
    </location>
</feature>
<comment type="caution">
    <text evidence="7">The sequence shown here is derived from an EMBL/GenBank/DDBJ whole genome shotgun (WGS) entry which is preliminary data.</text>
</comment>
<dbReference type="InterPro" id="IPR029058">
    <property type="entry name" value="AB_hydrolase_fold"/>
</dbReference>
<dbReference type="PRINTS" id="PR00862">
    <property type="entry name" value="PROLIGOPTASE"/>
</dbReference>
<evidence type="ECO:0000259" key="5">
    <source>
        <dbReference type="Pfam" id="PF00326"/>
    </source>
</evidence>
<dbReference type="Pfam" id="PF00326">
    <property type="entry name" value="Peptidase_S9"/>
    <property type="match status" value="1"/>
</dbReference>
<organism evidence="7 8">
    <name type="scientific">Oceanisphaera marina</name>
    <dbReference type="NCBI Taxonomy" id="2017550"/>
    <lineage>
        <taxon>Bacteria</taxon>
        <taxon>Pseudomonadati</taxon>
        <taxon>Pseudomonadota</taxon>
        <taxon>Gammaproteobacteria</taxon>
        <taxon>Aeromonadales</taxon>
        <taxon>Aeromonadaceae</taxon>
        <taxon>Oceanisphaera</taxon>
    </lineage>
</organism>
<dbReference type="InterPro" id="IPR051543">
    <property type="entry name" value="Serine_Peptidase_S9A"/>
</dbReference>
<protein>
    <submittedName>
        <fullName evidence="7">Oligopeptidase B</fullName>
    </submittedName>
</protein>
<evidence type="ECO:0000256" key="2">
    <source>
        <dbReference type="ARBA" id="ARBA00022670"/>
    </source>
</evidence>